<reference evidence="2" key="2">
    <citation type="submission" date="2020-04" db="EMBL/GenBank/DDBJ databases">
        <authorList>
            <consortium name="NCBI Genome Project"/>
        </authorList>
    </citation>
    <scope>NUCLEOTIDE SEQUENCE</scope>
    <source>
        <strain evidence="2">CBS 342.82</strain>
    </source>
</reference>
<dbReference type="Proteomes" id="UP000504637">
    <property type="component" value="Unplaced"/>
</dbReference>
<dbReference type="GeneID" id="54356941"/>
<reference evidence="2" key="3">
    <citation type="submission" date="2025-08" db="UniProtKB">
        <authorList>
            <consortium name="RefSeq"/>
        </authorList>
    </citation>
    <scope>IDENTIFICATION</scope>
    <source>
        <strain evidence="2">CBS 342.82</strain>
    </source>
</reference>
<gene>
    <name evidence="2" type="ORF">K489DRAFT_141941</name>
</gene>
<evidence type="ECO:0000313" key="2">
    <source>
        <dbReference type="RefSeq" id="XP_033461842.1"/>
    </source>
</evidence>
<name>A0A6J3M9T7_9PEZI</name>
<evidence type="ECO:0000313" key="1">
    <source>
        <dbReference type="Proteomes" id="UP000504637"/>
    </source>
</evidence>
<organism evidence="2">
    <name type="scientific">Dissoconium aciculare CBS 342.82</name>
    <dbReference type="NCBI Taxonomy" id="1314786"/>
    <lineage>
        <taxon>Eukaryota</taxon>
        <taxon>Fungi</taxon>
        <taxon>Dikarya</taxon>
        <taxon>Ascomycota</taxon>
        <taxon>Pezizomycotina</taxon>
        <taxon>Dothideomycetes</taxon>
        <taxon>Dothideomycetidae</taxon>
        <taxon>Mycosphaerellales</taxon>
        <taxon>Dissoconiaceae</taxon>
        <taxon>Dissoconium</taxon>
    </lineage>
</organism>
<accession>A0A6J3M9T7</accession>
<sequence>MTMLSIISADLERTFRMPCARNHTSHRHVKPSQDEMSRIRYAYLAGLTTRLRKSIRGETISRDTCGWKGRLHHGRARPEIEEPDGTLLWAICRQHGSFLSYFCCPMRYMCRPAGFDRVGCLDDRAKKQSVCHGAPFREPYPYPRDHRSVRWRHILWPG</sequence>
<proteinExistence type="predicted"/>
<reference evidence="2" key="1">
    <citation type="submission" date="2020-01" db="EMBL/GenBank/DDBJ databases">
        <authorList>
            <consortium name="DOE Joint Genome Institute"/>
            <person name="Haridas S."/>
            <person name="Albert R."/>
            <person name="Binder M."/>
            <person name="Bloem J."/>
            <person name="Labutti K."/>
            <person name="Salamov A."/>
            <person name="Andreopoulos B."/>
            <person name="Baker S.E."/>
            <person name="Barry K."/>
            <person name="Bills G."/>
            <person name="Bluhm B.H."/>
            <person name="Cannon C."/>
            <person name="Castanera R."/>
            <person name="Culley D.E."/>
            <person name="Daum C."/>
            <person name="Ezra D."/>
            <person name="Gonzalez J.B."/>
            <person name="Henrissat B."/>
            <person name="Kuo A."/>
            <person name="Liang C."/>
            <person name="Lipzen A."/>
            <person name="Lutzoni F."/>
            <person name="Magnuson J."/>
            <person name="Mondo S."/>
            <person name="Nolan M."/>
            <person name="Ohm R."/>
            <person name="Pangilinan J."/>
            <person name="Park H.-J."/>
            <person name="Ramirez L."/>
            <person name="Alfaro M."/>
            <person name="Sun H."/>
            <person name="Tritt A."/>
            <person name="Yoshinaga Y."/>
            <person name="Zwiers L.-H."/>
            <person name="Turgeon B.G."/>
            <person name="Goodwin S.B."/>
            <person name="Spatafora J.W."/>
            <person name="Crous P.W."/>
            <person name="Grigoriev I.V."/>
        </authorList>
    </citation>
    <scope>NUCLEOTIDE SEQUENCE</scope>
    <source>
        <strain evidence="2">CBS 342.82</strain>
    </source>
</reference>
<protein>
    <submittedName>
        <fullName evidence="2">Uncharacterized protein</fullName>
    </submittedName>
</protein>
<dbReference type="RefSeq" id="XP_033461842.1">
    <property type="nucleotide sequence ID" value="XM_033599142.1"/>
</dbReference>
<dbReference type="AlphaFoldDB" id="A0A6J3M9T7"/>
<keyword evidence="1" id="KW-1185">Reference proteome</keyword>